<dbReference type="InterPro" id="IPR032710">
    <property type="entry name" value="NTF2-like_dom_sf"/>
</dbReference>
<dbReference type="EMBL" id="CP094619">
    <property type="protein sequence ID" value="UQN37271.1"/>
    <property type="molecule type" value="Genomic_DNA"/>
</dbReference>
<keyword evidence="4" id="KW-1185">Reference proteome</keyword>
<dbReference type="HAMAP" id="MF_00612">
    <property type="entry name" value="UPF0225"/>
    <property type="match status" value="1"/>
</dbReference>
<proteinExistence type="inferred from homology"/>
<accession>A0ABY4NK09</accession>
<dbReference type="Gene3D" id="3.10.450.50">
    <property type="match status" value="1"/>
</dbReference>
<reference evidence="3 4" key="1">
    <citation type="journal article" date="2022" name="Int. J. Syst. Evol. Microbiol.">
        <title>Characterization of Alcaligenes aquatilis as a novel member of heterotrophic nitrifier-aerobic denitrifier and its performance in treating piggery wastewater.</title>
        <authorList>
            <person name="Cao X."/>
            <person name="Zhao B."/>
            <person name="Wu Y."/>
            <person name="Huang J."/>
            <person name="Wang H."/>
            <person name="Sun X."/>
            <person name="Li S."/>
        </authorList>
    </citation>
    <scope>NUCLEOTIDE SEQUENCE [LARGE SCALE GENOMIC DNA]</scope>
    <source>
        <strain evidence="3 4">AS1</strain>
    </source>
</reference>
<dbReference type="PANTHER" id="PTHR33747">
    <property type="entry name" value="UPF0225 PROTEIN SCO1677"/>
    <property type="match status" value="1"/>
</dbReference>
<comment type="similarity">
    <text evidence="1">Belongs to the UPF0225 family.</text>
</comment>
<gene>
    <name evidence="3" type="ORF">MTR80_06090</name>
</gene>
<dbReference type="SUPFAM" id="SSF54427">
    <property type="entry name" value="NTF2-like"/>
    <property type="match status" value="1"/>
</dbReference>
<dbReference type="InterPro" id="IPR023006">
    <property type="entry name" value="YchJ-like"/>
</dbReference>
<feature type="domain" description="YchJ-like middle NTF2-like" evidence="2">
    <location>
        <begin position="38"/>
        <end position="130"/>
    </location>
</feature>
<sequence length="133" mass="15357">MKKYSSSKPSCPCGNSNPYEACCGPWHQGPQYLQAPDAVSLMRSRYCAFVRDDLDYLLATWHCSTRPHSLEPNPQGLQWLGLDVRRHERVSDTEAIVEFVARNRLHGRANRLHEISRFVLEQGQWFYVDGDFS</sequence>
<evidence type="ECO:0000259" key="2">
    <source>
        <dbReference type="Pfam" id="PF17775"/>
    </source>
</evidence>
<evidence type="ECO:0000313" key="3">
    <source>
        <dbReference type="EMBL" id="UQN37271.1"/>
    </source>
</evidence>
<name>A0ABY4NK09_9BURK</name>
<dbReference type="Pfam" id="PF17775">
    <property type="entry name" value="YchJ_M-like"/>
    <property type="match status" value="1"/>
</dbReference>
<dbReference type="InterPro" id="IPR048469">
    <property type="entry name" value="YchJ-like_M"/>
</dbReference>
<evidence type="ECO:0000313" key="4">
    <source>
        <dbReference type="Proteomes" id="UP000831759"/>
    </source>
</evidence>
<dbReference type="PANTHER" id="PTHR33747:SF1">
    <property type="entry name" value="ADENYLATE CYCLASE-ASSOCIATED CAP C-TERMINAL DOMAIN-CONTAINING PROTEIN"/>
    <property type="match status" value="1"/>
</dbReference>
<evidence type="ECO:0000256" key="1">
    <source>
        <dbReference type="HAMAP-Rule" id="MF_00612"/>
    </source>
</evidence>
<dbReference type="Proteomes" id="UP000831759">
    <property type="component" value="Chromosome"/>
</dbReference>
<protein>
    <recommendedName>
        <fullName evidence="1">UPF0225 protein MTR80_06090</fullName>
    </recommendedName>
</protein>
<organism evidence="3 4">
    <name type="scientific">Alcaligenes aquatilis</name>
    <dbReference type="NCBI Taxonomy" id="323284"/>
    <lineage>
        <taxon>Bacteria</taxon>
        <taxon>Pseudomonadati</taxon>
        <taxon>Pseudomonadota</taxon>
        <taxon>Betaproteobacteria</taxon>
        <taxon>Burkholderiales</taxon>
        <taxon>Alcaligenaceae</taxon>
        <taxon>Alcaligenes</taxon>
    </lineage>
</organism>